<dbReference type="Proteomes" id="UP001341135">
    <property type="component" value="Chromosome"/>
</dbReference>
<evidence type="ECO:0000313" key="2">
    <source>
        <dbReference type="Proteomes" id="UP001341135"/>
    </source>
</evidence>
<dbReference type="GeneID" id="89289163"/>
<name>A0ABN6ZSP5_9CREN</name>
<dbReference type="RefSeq" id="WP_338252773.1">
    <property type="nucleotide sequence ID" value="NZ_AP028907.1"/>
</dbReference>
<accession>A0ABN6ZSP5</accession>
<reference evidence="1 2" key="1">
    <citation type="submission" date="2023-09" db="EMBL/GenBank/DDBJ databases">
        <title>Pyrofollis japonicus gen. nov. sp. nov., a novel member of the family Pyrodictiaceae isolated from the Iheya North hydrothermal field.</title>
        <authorList>
            <person name="Miyazaki U."/>
            <person name="Sanari M."/>
            <person name="Tame A."/>
            <person name="Kitajima M."/>
            <person name="Okamoto A."/>
            <person name="Sawayama S."/>
            <person name="Miyazaki J."/>
            <person name="Takai K."/>
            <person name="Nakagawa S."/>
        </authorList>
    </citation>
    <scope>NUCLEOTIDE SEQUENCE [LARGE SCALE GENOMIC DNA]</scope>
    <source>
        <strain evidence="1 2">AV2</strain>
    </source>
</reference>
<dbReference type="EMBL" id="AP028907">
    <property type="protein sequence ID" value="BES81578.1"/>
    <property type="molecule type" value="Genomic_DNA"/>
</dbReference>
<gene>
    <name evidence="1" type="ORF">PABY_11450</name>
</gene>
<keyword evidence="2" id="KW-1185">Reference proteome</keyword>
<sequence>MAKVLVAVALSDEEAEALERAARREGHGDLGRVLEKALRLYLETGGASISSRALYSSQQAGRIRGTVCP</sequence>
<evidence type="ECO:0008006" key="3">
    <source>
        <dbReference type="Google" id="ProtNLM"/>
    </source>
</evidence>
<protein>
    <recommendedName>
        <fullName evidence="3">Ribbon-helix-helix protein CopG domain-containing protein</fullName>
    </recommendedName>
</protein>
<evidence type="ECO:0000313" key="1">
    <source>
        <dbReference type="EMBL" id="BES81578.1"/>
    </source>
</evidence>
<proteinExistence type="predicted"/>
<organism evidence="1 2">
    <name type="scientific">Pyrodictium abyssi</name>
    <dbReference type="NCBI Taxonomy" id="54256"/>
    <lineage>
        <taxon>Archaea</taxon>
        <taxon>Thermoproteota</taxon>
        <taxon>Thermoprotei</taxon>
        <taxon>Desulfurococcales</taxon>
        <taxon>Pyrodictiaceae</taxon>
        <taxon>Pyrodictium</taxon>
    </lineage>
</organism>